<dbReference type="EMBL" id="JANRHJ010000017">
    <property type="protein sequence ID" value="MCR8875015.1"/>
    <property type="molecule type" value="Genomic_DNA"/>
</dbReference>
<feature type="transmembrane region" description="Helical" evidence="1">
    <location>
        <begin position="99"/>
        <end position="120"/>
    </location>
</feature>
<dbReference type="AlphaFoldDB" id="A0AAW5N9E2"/>
<dbReference type="Pfam" id="PF19529">
    <property type="entry name" value="DUF6057"/>
    <property type="match status" value="1"/>
</dbReference>
<keyword evidence="3" id="KW-1185">Reference proteome</keyword>
<keyword evidence="1" id="KW-0472">Membrane</keyword>
<dbReference type="RefSeq" id="WP_258336176.1">
    <property type="nucleotide sequence ID" value="NZ_JANRHJ010000017.1"/>
</dbReference>
<feature type="transmembrane region" description="Helical" evidence="1">
    <location>
        <begin position="127"/>
        <end position="146"/>
    </location>
</feature>
<dbReference type="Proteomes" id="UP001204579">
    <property type="component" value="Unassembled WGS sequence"/>
</dbReference>
<evidence type="ECO:0000313" key="2">
    <source>
        <dbReference type="EMBL" id="MCR8875015.1"/>
    </source>
</evidence>
<dbReference type="InterPro" id="IPR045692">
    <property type="entry name" value="DUF6057"/>
</dbReference>
<protein>
    <submittedName>
        <fullName evidence="2">DUF6057 family protein</fullName>
    </submittedName>
</protein>
<keyword evidence="1" id="KW-0812">Transmembrane</keyword>
<evidence type="ECO:0000256" key="1">
    <source>
        <dbReference type="SAM" id="Phobius"/>
    </source>
</evidence>
<comment type="caution">
    <text evidence="2">The sequence shown here is derived from an EMBL/GenBank/DDBJ whole genome shotgun (WGS) entry which is preliminary data.</text>
</comment>
<gene>
    <name evidence="2" type="ORF">NW209_13510</name>
</gene>
<name>A0AAW5N9E2_9BACT</name>
<feature type="transmembrane region" description="Helical" evidence="1">
    <location>
        <begin position="195"/>
        <end position="215"/>
    </location>
</feature>
<feature type="transmembrane region" description="Helical" evidence="1">
    <location>
        <begin position="235"/>
        <end position="255"/>
    </location>
</feature>
<proteinExistence type="predicted"/>
<accession>A0AAW5N9E2</accession>
<keyword evidence="1" id="KW-1133">Transmembrane helix</keyword>
<feature type="transmembrane region" description="Helical" evidence="1">
    <location>
        <begin position="158"/>
        <end position="183"/>
    </location>
</feature>
<reference evidence="2 3" key="1">
    <citation type="submission" date="2022-08" db="EMBL/GenBank/DDBJ databases">
        <authorList>
            <person name="Zeman M."/>
            <person name="Kubasova T."/>
        </authorList>
    </citation>
    <scope>NUCLEOTIDE SEQUENCE [LARGE SCALE GENOMIC DNA]</scope>
    <source>
        <strain evidence="2 3">ET62</strain>
    </source>
</reference>
<evidence type="ECO:0000313" key="3">
    <source>
        <dbReference type="Proteomes" id="UP001204579"/>
    </source>
</evidence>
<sequence>MDTWKKHVVSGGGWLLLGLAVAGYCQSFLAYHFFYQEQFYMFRFSKEYAVDTLWQVGGVTAYLAAFVVQFFLIPFVGPLVMGLSVVVLGWLMKNVWRKIAVSCSLPLLYLLPGICTVWACMDFNYHFDGLLSLLLALVCLNGYLRIGSFRWRMVYGAVTAWVGYLLAGPHLLLAVIAAVLWEVCCGKSRWKGGSLLLLPWGFGLPLLLYGLGWGGEWRLLATPDAYYHPLLLSQKVNYLPGIFVLLNVLVACVLHRNRKSLSGWKSWASWGIQVCLLAGIFHQGIRHYNNARNYEIKVLDYYSRTGQWQQMLDYPGLRAGQNAMHACYQNLALSHLGKLGDELFHYSQCGRWGAVISWNKTVNASMLLSDVYYQMGNLALAQEMAFEGMIASERAVNPRLLLRLIQTNLIGGNDAVAEKYISLLEETCMYAEQAGAYRRFLHHPELLRADEELGARQACIQHVSGLTNSQKAAVDLFQLVRSNPEYRPAFQYCGAICLLCKDLKSFGELMECWKQAETGYSLPVAFQEAWVFMHAGEPELWAAYGVSEAVAGRFKEYGGLVSAGRQDHSLAYRLQNRFGDTFWFYYMFTK</sequence>
<organism evidence="2 3">
    <name type="scientific">Phocaeicola barnesiae</name>
    <dbReference type="NCBI Taxonomy" id="376804"/>
    <lineage>
        <taxon>Bacteria</taxon>
        <taxon>Pseudomonadati</taxon>
        <taxon>Bacteroidota</taxon>
        <taxon>Bacteroidia</taxon>
        <taxon>Bacteroidales</taxon>
        <taxon>Bacteroidaceae</taxon>
        <taxon>Phocaeicola</taxon>
    </lineage>
</organism>
<feature type="transmembrane region" description="Helical" evidence="1">
    <location>
        <begin position="12"/>
        <end position="35"/>
    </location>
</feature>